<feature type="region of interest" description="Disordered" evidence="1">
    <location>
        <begin position="272"/>
        <end position="309"/>
    </location>
</feature>
<dbReference type="Proteomes" id="UP000701801">
    <property type="component" value="Unassembled WGS sequence"/>
</dbReference>
<feature type="compositionally biased region" description="Low complexity" evidence="1">
    <location>
        <begin position="383"/>
        <end position="402"/>
    </location>
</feature>
<feature type="region of interest" description="Disordered" evidence="1">
    <location>
        <begin position="454"/>
        <end position="483"/>
    </location>
</feature>
<feature type="compositionally biased region" description="Low complexity" evidence="1">
    <location>
        <begin position="15"/>
        <end position="34"/>
    </location>
</feature>
<accession>A0A9N9LCN1</accession>
<feature type="compositionally biased region" description="Polar residues" evidence="1">
    <location>
        <begin position="360"/>
        <end position="372"/>
    </location>
</feature>
<evidence type="ECO:0000256" key="1">
    <source>
        <dbReference type="SAM" id="MobiDB-lite"/>
    </source>
</evidence>
<feature type="signal peptide" evidence="2">
    <location>
        <begin position="1"/>
        <end position="19"/>
    </location>
</feature>
<feature type="compositionally biased region" description="Polar residues" evidence="1">
    <location>
        <begin position="454"/>
        <end position="465"/>
    </location>
</feature>
<feature type="region of interest" description="Disordered" evidence="1">
    <location>
        <begin position="15"/>
        <end position="90"/>
    </location>
</feature>
<name>A0A9N9LCN1_9HELO</name>
<evidence type="ECO:0000313" key="4">
    <source>
        <dbReference type="Proteomes" id="UP000701801"/>
    </source>
</evidence>
<comment type="caution">
    <text evidence="3">The sequence shown here is derived from an EMBL/GenBank/DDBJ whole genome shotgun (WGS) entry which is preliminary data.</text>
</comment>
<feature type="compositionally biased region" description="Polar residues" evidence="1">
    <location>
        <begin position="292"/>
        <end position="302"/>
    </location>
</feature>
<dbReference type="EMBL" id="CAJVRM010000016">
    <property type="protein sequence ID" value="CAG8971328.1"/>
    <property type="molecule type" value="Genomic_DNA"/>
</dbReference>
<feature type="compositionally biased region" description="Low complexity" evidence="1">
    <location>
        <begin position="344"/>
        <end position="359"/>
    </location>
</feature>
<feature type="compositionally biased region" description="Basic and acidic residues" evidence="1">
    <location>
        <begin position="470"/>
        <end position="483"/>
    </location>
</feature>
<protein>
    <submittedName>
        <fullName evidence="3">Uncharacterized protein</fullName>
    </submittedName>
</protein>
<feature type="region of interest" description="Disordered" evidence="1">
    <location>
        <begin position="335"/>
        <end position="402"/>
    </location>
</feature>
<gene>
    <name evidence="3" type="ORF">HYALB_00005946</name>
</gene>
<feature type="compositionally biased region" description="Low complexity" evidence="1">
    <location>
        <begin position="273"/>
        <end position="291"/>
    </location>
</feature>
<reference evidence="3" key="1">
    <citation type="submission" date="2021-07" db="EMBL/GenBank/DDBJ databases">
        <authorList>
            <person name="Durling M."/>
        </authorList>
    </citation>
    <scope>NUCLEOTIDE SEQUENCE</scope>
</reference>
<keyword evidence="4" id="KW-1185">Reference proteome</keyword>
<dbReference type="OrthoDB" id="10586468at2759"/>
<evidence type="ECO:0000313" key="3">
    <source>
        <dbReference type="EMBL" id="CAG8971328.1"/>
    </source>
</evidence>
<feature type="compositionally biased region" description="Low complexity" evidence="1">
    <location>
        <begin position="48"/>
        <end position="81"/>
    </location>
</feature>
<proteinExistence type="predicted"/>
<evidence type="ECO:0000256" key="2">
    <source>
        <dbReference type="SAM" id="SignalP"/>
    </source>
</evidence>
<organism evidence="3 4">
    <name type="scientific">Hymenoscyphus albidus</name>
    <dbReference type="NCBI Taxonomy" id="595503"/>
    <lineage>
        <taxon>Eukaryota</taxon>
        <taxon>Fungi</taxon>
        <taxon>Dikarya</taxon>
        <taxon>Ascomycota</taxon>
        <taxon>Pezizomycotina</taxon>
        <taxon>Leotiomycetes</taxon>
        <taxon>Helotiales</taxon>
        <taxon>Helotiaceae</taxon>
        <taxon>Hymenoscyphus</taxon>
    </lineage>
</organism>
<sequence length="550" mass="61850">MHLPRTLLLTLASSSLASTQQTTSPTTTLTTLSPFFNPWNPGPVLPLPSETTEAESPAEPTNTPPLTTFATLPSPSPSATPKDTEGAHEKMVEKAKEQSRHAGEKERMWKFRNWAKAWDRKRSDSWRFDPCIWCWDWDWDRWWHTSSSASPSISTSTATATAITSPEPVENLAKRSAKDWYPPHPIPFPWDEWNHRLDSIASYESEMSNQTTATLTTSIPAATASPQPVETLTKRSTKNWYPHPIPLPWVPSFDWDEWNDLLKSIASYESEMSTQTSTTPTTLPTSQPQFTKPTTSSPQPEETITKRWEGDWEPILRPWYPPWDPRFSRTKIHEAVASDESGMSTRTSTTTEPTTLPTSQAQSTEPTTTLAPQNRRDEPSPASPSSSTSSSSSSSSTPTLSFPSSLYTLTSPRHNWDSMISRLQNFDASVSPTTSSSKSPTRVAKPSFATITKRSAEMQETSEVVTASEGEGKGEGEGKEEPRIEMEKRDYFGAESGGHRVMYCPGWPTATRHNLTHFKIWHFRCFCTRYYKIERQDCSYGWAPGQFTEF</sequence>
<feature type="chain" id="PRO_5040394486" evidence="2">
    <location>
        <begin position="20"/>
        <end position="550"/>
    </location>
</feature>
<dbReference type="AlphaFoldDB" id="A0A9N9LCN1"/>
<keyword evidence="2" id="KW-0732">Signal</keyword>